<dbReference type="InterPro" id="IPR019692">
    <property type="entry name" value="CFP-6_PH"/>
</dbReference>
<reference evidence="4" key="1">
    <citation type="submission" date="2016-10" db="EMBL/GenBank/DDBJ databases">
        <authorList>
            <person name="Varghese N."/>
            <person name="Submissions S."/>
        </authorList>
    </citation>
    <scope>NUCLEOTIDE SEQUENCE [LARGE SCALE GENOMIC DNA]</scope>
    <source>
        <strain evidence="4">DSM 45413</strain>
    </source>
</reference>
<evidence type="ECO:0000313" key="3">
    <source>
        <dbReference type="EMBL" id="SEO94335.1"/>
    </source>
</evidence>
<sequence>MPATEAPARVSAVPRRLRLVCAAAAIAVTAAMTVVGLLLPSSSVGVVEFGWVDQVAIIGVGVCLGGGILTFGRSRVDADASGVAVRNLFVRHVLPWSAVRSVRFDRHSSWASLLLTNGDEVSVLAIQAADTERAVRAVEDLRALLAAAQAAEPPRPPLLYED</sequence>
<evidence type="ECO:0000313" key="4">
    <source>
        <dbReference type="Proteomes" id="UP000198960"/>
    </source>
</evidence>
<organism evidence="3 4">
    <name type="scientific">Trujillonella endophytica</name>
    <dbReference type="NCBI Taxonomy" id="673521"/>
    <lineage>
        <taxon>Bacteria</taxon>
        <taxon>Bacillati</taxon>
        <taxon>Actinomycetota</taxon>
        <taxon>Actinomycetes</taxon>
        <taxon>Geodermatophilales</taxon>
        <taxon>Geodermatophilaceae</taxon>
        <taxon>Trujillonella</taxon>
    </lineage>
</organism>
<keyword evidence="4" id="KW-1185">Reference proteome</keyword>
<dbReference type="Proteomes" id="UP000198960">
    <property type="component" value="Unassembled WGS sequence"/>
</dbReference>
<feature type="transmembrane region" description="Helical" evidence="1">
    <location>
        <begin position="51"/>
        <end position="71"/>
    </location>
</feature>
<evidence type="ECO:0000259" key="2">
    <source>
        <dbReference type="Pfam" id="PF10756"/>
    </source>
</evidence>
<feature type="transmembrane region" description="Helical" evidence="1">
    <location>
        <begin position="19"/>
        <end position="39"/>
    </location>
</feature>
<keyword evidence="1" id="KW-1133">Transmembrane helix</keyword>
<gene>
    <name evidence="3" type="ORF">SAMN05660991_02442</name>
</gene>
<accession>A0A1H8TU12</accession>
<feature type="domain" description="Low molecular weight protein antigen 6 PH" evidence="2">
    <location>
        <begin position="73"/>
        <end position="142"/>
    </location>
</feature>
<dbReference type="STRING" id="673521.SAMN05660991_02442"/>
<protein>
    <submittedName>
        <fullName evidence="3">PH domain-containing protein</fullName>
    </submittedName>
</protein>
<name>A0A1H8TU12_9ACTN</name>
<keyword evidence="1" id="KW-0472">Membrane</keyword>
<dbReference type="Pfam" id="PF10756">
    <property type="entry name" value="bPH_6"/>
    <property type="match status" value="1"/>
</dbReference>
<proteinExistence type="predicted"/>
<evidence type="ECO:0000256" key="1">
    <source>
        <dbReference type="SAM" id="Phobius"/>
    </source>
</evidence>
<dbReference type="AlphaFoldDB" id="A0A1H8TU12"/>
<dbReference type="RefSeq" id="WP_244524630.1">
    <property type="nucleotide sequence ID" value="NZ_FOEE01000007.1"/>
</dbReference>
<dbReference type="EMBL" id="FOEE01000007">
    <property type="protein sequence ID" value="SEO94335.1"/>
    <property type="molecule type" value="Genomic_DNA"/>
</dbReference>
<keyword evidence="1" id="KW-0812">Transmembrane</keyword>